<dbReference type="KEGG" id="cmin:NCTC10288_01573"/>
<proteinExistence type="predicted"/>
<evidence type="ECO:0000313" key="2">
    <source>
        <dbReference type="EMBL" id="QPS58629.1"/>
    </source>
</evidence>
<evidence type="ECO:0000256" key="1">
    <source>
        <dbReference type="SAM" id="MobiDB-lite"/>
    </source>
</evidence>
<protein>
    <submittedName>
        <fullName evidence="3">Uncharacterized protein</fullName>
    </submittedName>
</protein>
<evidence type="ECO:0000313" key="4">
    <source>
        <dbReference type="Proteomes" id="UP000249264"/>
    </source>
</evidence>
<dbReference type="RefSeq" id="WP_039674787.1">
    <property type="nucleotide sequence ID" value="NZ_CP065689.1"/>
</dbReference>
<dbReference type="GeneID" id="70783462"/>
<dbReference type="EMBL" id="CP065689">
    <property type="protein sequence ID" value="QPS58629.1"/>
    <property type="molecule type" value="Genomic_DNA"/>
</dbReference>
<feature type="region of interest" description="Disordered" evidence="1">
    <location>
        <begin position="1"/>
        <end position="40"/>
    </location>
</feature>
<reference evidence="2 5" key="2">
    <citation type="submission" date="2020-12" db="EMBL/GenBank/DDBJ databases">
        <title>FDA dAtabase for Regulatory Grade micrObial Sequences (FDA-ARGOS): Supporting development and validation of Infectious Disease Dx tests.</title>
        <authorList>
            <person name="Sproer C."/>
            <person name="Gronow S."/>
            <person name="Severitt S."/>
            <person name="Schroder I."/>
            <person name="Tallon L."/>
            <person name="Sadzewicz L."/>
            <person name="Zhao X."/>
            <person name="Boylan J."/>
            <person name="Ott S."/>
            <person name="Bowen H."/>
            <person name="Vavikolanu K."/>
            <person name="Mehta A."/>
            <person name="Aluvathingal J."/>
            <person name="Nadendla S."/>
            <person name="Lowell S."/>
            <person name="Myers T."/>
            <person name="Yan Y."/>
            <person name="Sichtig H."/>
        </authorList>
    </citation>
    <scope>NUCLEOTIDE SEQUENCE [LARGE SCALE GENOMIC DNA]</scope>
    <source>
        <strain evidence="2 5">FDAARGOS_894</strain>
    </source>
</reference>
<gene>
    <name evidence="2" type="ORF">I6G51_06630</name>
    <name evidence="3" type="ORF">NCTC10288_01573</name>
</gene>
<feature type="region of interest" description="Disordered" evidence="1">
    <location>
        <begin position="54"/>
        <end position="84"/>
    </location>
</feature>
<dbReference type="EMBL" id="LS483460">
    <property type="protein sequence ID" value="SQI00265.1"/>
    <property type="molecule type" value="Genomic_DNA"/>
</dbReference>
<dbReference type="Proteomes" id="UP000594905">
    <property type="component" value="Chromosome"/>
</dbReference>
<accession>A0A2X4UCI9</accession>
<keyword evidence="5" id="KW-1185">Reference proteome</keyword>
<dbReference type="Proteomes" id="UP000249264">
    <property type="component" value="Chromosome 1"/>
</dbReference>
<sequence length="84" mass="9972">MANKKRNNRNSQPSTQTESERIETSKRRYNRRMEHMATRQKRYADRDFAIWAEDSWGSDDPDVGSRRSVHSHSGGRVQSNRSRY</sequence>
<reference evidence="3 4" key="1">
    <citation type="submission" date="2018-06" db="EMBL/GenBank/DDBJ databases">
        <authorList>
            <consortium name="Pathogen Informatics"/>
            <person name="Doyle S."/>
        </authorList>
    </citation>
    <scope>NUCLEOTIDE SEQUENCE [LARGE SCALE GENOMIC DNA]</scope>
    <source>
        <strain evidence="3 4">NCTC10288</strain>
    </source>
</reference>
<name>A0A2X4UCI9_9CORY</name>
<evidence type="ECO:0000313" key="5">
    <source>
        <dbReference type="Proteomes" id="UP000594905"/>
    </source>
</evidence>
<dbReference type="AlphaFoldDB" id="A0A2X4UCI9"/>
<evidence type="ECO:0000313" key="3">
    <source>
        <dbReference type="EMBL" id="SQI00265.1"/>
    </source>
</evidence>
<organism evidence="3 4">
    <name type="scientific">Corynebacterium minutissimum</name>
    <dbReference type="NCBI Taxonomy" id="38301"/>
    <lineage>
        <taxon>Bacteria</taxon>
        <taxon>Bacillati</taxon>
        <taxon>Actinomycetota</taxon>
        <taxon>Actinomycetes</taxon>
        <taxon>Mycobacteriales</taxon>
        <taxon>Corynebacteriaceae</taxon>
        <taxon>Corynebacterium</taxon>
    </lineage>
</organism>
<feature type="compositionally biased region" description="Basic and acidic residues" evidence="1">
    <location>
        <begin position="18"/>
        <end position="40"/>
    </location>
</feature>